<sequence>MGINLWKVVYFVSAVLLNSTGSLAQLDVCGKSPLNSKIVGGVDASPGTWPWQVSFQIGGKHFCGGSLINENWVLSAAHCFQSVAASNVKVLLGLENIQGTNPNKQQRSASKIINHEGFNESNTLYNDIALVQLSSSVTFNNYVVPVCLTATNSTFSSGTNVWITGFGRAGYNVDLPSPQTLQEVQVQIVSNSDCAKVYGANVILDYMICAGVPDGGKDSCQGDSGGPLVLKQNTTWVQAGIVSFGSGCDVVRHFEDRLTYSDVEEIFSYHELWYLGKKIDGSGHNAESTNSKKQLFHDHLAYRYEVLEMLGKGSYGKVYKCLDHKTNEMVAVKVIQNMNSYKQEVEILDYLRKKDRHGSHGIVFMKNYFVFRGHLCIVYELLGRTLSQLKRSQRCSSAKLRCIARDILKCLCLLEKEKIVHGDLKPGNIMIGKDGIKVIDFGGSNFEQKIWFPLAFTLYYSSPELIMKHPSTTATDMWSLGCILAELHTGQYLFPGTDYKDQIARITEVLGRPPAEFFQNMETLDHFYGKGSM</sequence>
<evidence type="ECO:0000256" key="8">
    <source>
        <dbReference type="ARBA" id="ARBA00023180"/>
    </source>
</evidence>
<dbReference type="InterPro" id="IPR011009">
    <property type="entry name" value="Kinase-like_dom_sf"/>
</dbReference>
<accession>A0A9D3P522</accession>
<feature type="binding site" evidence="9">
    <location>
        <position position="333"/>
    </location>
    <ligand>
        <name>ATP</name>
        <dbReference type="ChEBI" id="CHEBI:30616"/>
    </ligand>
</feature>
<evidence type="ECO:0000256" key="10">
    <source>
        <dbReference type="RuleBase" id="RU363034"/>
    </source>
</evidence>
<dbReference type="Pfam" id="PF00089">
    <property type="entry name" value="Trypsin"/>
    <property type="match status" value="1"/>
</dbReference>
<dbReference type="PANTHER" id="PTHR24253:SF144">
    <property type="entry name" value="CHYMOTRYPSIN-LIKE PROTEASE CTRL-1-RELATED"/>
    <property type="match status" value="1"/>
</dbReference>
<dbReference type="AlphaFoldDB" id="A0A9D3P522"/>
<name>A0A9D3P522_9TELE</name>
<keyword evidence="1 10" id="KW-0645">Protease</keyword>
<dbReference type="PRINTS" id="PR00722">
    <property type="entry name" value="CHYMOTRYPSIN"/>
</dbReference>
<evidence type="ECO:0000259" key="12">
    <source>
        <dbReference type="PROSITE" id="PS50011"/>
    </source>
</evidence>
<dbReference type="PROSITE" id="PS50011">
    <property type="entry name" value="PROTEIN_KINASE_DOM"/>
    <property type="match status" value="1"/>
</dbReference>
<evidence type="ECO:0000256" key="4">
    <source>
        <dbReference type="ARBA" id="ARBA00022801"/>
    </source>
</evidence>
<keyword evidence="7" id="KW-1015">Disulfide bond</keyword>
<dbReference type="FunFam" id="2.40.10.10:FF:000024">
    <property type="entry name" value="Serine protease 53"/>
    <property type="match status" value="1"/>
</dbReference>
<evidence type="ECO:0000259" key="13">
    <source>
        <dbReference type="PROSITE" id="PS50240"/>
    </source>
</evidence>
<dbReference type="PROSITE" id="PS00135">
    <property type="entry name" value="TRYPSIN_SER"/>
    <property type="match status" value="1"/>
</dbReference>
<evidence type="ECO:0000256" key="11">
    <source>
        <dbReference type="SAM" id="SignalP"/>
    </source>
</evidence>
<keyword evidence="15" id="KW-1185">Reference proteome</keyword>
<dbReference type="CDD" id="cd00190">
    <property type="entry name" value="Tryp_SPc"/>
    <property type="match status" value="1"/>
</dbReference>
<evidence type="ECO:0000313" key="14">
    <source>
        <dbReference type="EMBL" id="KAG7334855.1"/>
    </source>
</evidence>
<evidence type="ECO:0000256" key="5">
    <source>
        <dbReference type="ARBA" id="ARBA00022825"/>
    </source>
</evidence>
<keyword evidence="8" id="KW-0325">Glycoprotein</keyword>
<dbReference type="GO" id="GO:0005524">
    <property type="term" value="F:ATP binding"/>
    <property type="evidence" value="ECO:0007669"/>
    <property type="project" value="UniProtKB-UniRule"/>
</dbReference>
<dbReference type="InterPro" id="IPR017441">
    <property type="entry name" value="Protein_kinase_ATP_BS"/>
</dbReference>
<dbReference type="PROSITE" id="PS00107">
    <property type="entry name" value="PROTEIN_KINASE_ATP"/>
    <property type="match status" value="1"/>
</dbReference>
<keyword evidence="2 11" id="KW-0732">Signal</keyword>
<dbReference type="EMBL" id="JAHKSW010000002">
    <property type="protein sequence ID" value="KAG7334855.1"/>
    <property type="molecule type" value="Genomic_DNA"/>
</dbReference>
<dbReference type="GO" id="GO:0004672">
    <property type="term" value="F:protein kinase activity"/>
    <property type="evidence" value="ECO:0007669"/>
    <property type="project" value="InterPro"/>
</dbReference>
<feature type="signal peptide" evidence="11">
    <location>
        <begin position="1"/>
        <end position="24"/>
    </location>
</feature>
<dbReference type="GO" id="GO:0004252">
    <property type="term" value="F:serine-type endopeptidase activity"/>
    <property type="evidence" value="ECO:0007669"/>
    <property type="project" value="InterPro"/>
</dbReference>
<gene>
    <name evidence="14" type="ORF">KOW79_001451</name>
</gene>
<dbReference type="SMART" id="SM00020">
    <property type="entry name" value="Tryp_SPc"/>
    <property type="match status" value="1"/>
</dbReference>
<evidence type="ECO:0000256" key="7">
    <source>
        <dbReference type="ARBA" id="ARBA00023157"/>
    </source>
</evidence>
<dbReference type="SUPFAM" id="SSF50494">
    <property type="entry name" value="Trypsin-like serine proteases"/>
    <property type="match status" value="1"/>
</dbReference>
<feature type="domain" description="Peptidase S1" evidence="13">
    <location>
        <begin position="38"/>
        <end position="273"/>
    </location>
</feature>
<keyword evidence="6 9" id="KW-0067">ATP-binding</keyword>
<dbReference type="InterPro" id="IPR043504">
    <property type="entry name" value="Peptidase_S1_PA_chymotrypsin"/>
</dbReference>
<evidence type="ECO:0000313" key="15">
    <source>
        <dbReference type="Proteomes" id="UP000824219"/>
    </source>
</evidence>
<protein>
    <submittedName>
        <fullName evidence="14">Uncharacterized protein</fullName>
    </submittedName>
</protein>
<comment type="caution">
    <text evidence="14">The sequence shown here is derived from an EMBL/GenBank/DDBJ whole genome shotgun (WGS) entry which is preliminary data.</text>
</comment>
<evidence type="ECO:0000256" key="1">
    <source>
        <dbReference type="ARBA" id="ARBA00022670"/>
    </source>
</evidence>
<dbReference type="InterPro" id="IPR018114">
    <property type="entry name" value="TRYPSIN_HIS"/>
</dbReference>
<feature type="chain" id="PRO_5038715530" evidence="11">
    <location>
        <begin position="25"/>
        <end position="533"/>
    </location>
</feature>
<dbReference type="OrthoDB" id="10002959at2759"/>
<evidence type="ECO:0000256" key="9">
    <source>
        <dbReference type="PROSITE-ProRule" id="PRU10141"/>
    </source>
</evidence>
<feature type="domain" description="Protein kinase" evidence="12">
    <location>
        <begin position="304"/>
        <end position="533"/>
    </location>
</feature>
<dbReference type="PANTHER" id="PTHR24253">
    <property type="entry name" value="TRANSMEMBRANE PROTEASE SERINE"/>
    <property type="match status" value="1"/>
</dbReference>
<dbReference type="GO" id="GO:0006508">
    <property type="term" value="P:proteolysis"/>
    <property type="evidence" value="ECO:0007669"/>
    <property type="project" value="UniProtKB-KW"/>
</dbReference>
<dbReference type="InterPro" id="IPR001254">
    <property type="entry name" value="Trypsin_dom"/>
</dbReference>
<dbReference type="Pfam" id="PF00069">
    <property type="entry name" value="Pkinase"/>
    <property type="match status" value="1"/>
</dbReference>
<dbReference type="PROSITE" id="PS50240">
    <property type="entry name" value="TRYPSIN_DOM"/>
    <property type="match status" value="1"/>
</dbReference>
<keyword evidence="3 9" id="KW-0547">Nucleotide-binding</keyword>
<dbReference type="InterPro" id="IPR001314">
    <property type="entry name" value="Peptidase_S1A"/>
</dbReference>
<dbReference type="Gene3D" id="3.30.200.20">
    <property type="entry name" value="Phosphorylase Kinase, domain 1"/>
    <property type="match status" value="1"/>
</dbReference>
<dbReference type="SMART" id="SM00220">
    <property type="entry name" value="S_TKc"/>
    <property type="match status" value="1"/>
</dbReference>
<dbReference type="InterPro" id="IPR008271">
    <property type="entry name" value="Ser/Thr_kinase_AS"/>
</dbReference>
<dbReference type="Gene3D" id="1.10.510.10">
    <property type="entry name" value="Transferase(Phosphotransferase) domain 1"/>
    <property type="match status" value="1"/>
</dbReference>
<dbReference type="Proteomes" id="UP000824219">
    <property type="component" value="Linkage Group LG02"/>
</dbReference>
<dbReference type="Gene3D" id="2.40.10.10">
    <property type="entry name" value="Trypsin-like serine proteases"/>
    <property type="match status" value="1"/>
</dbReference>
<dbReference type="InterPro" id="IPR000719">
    <property type="entry name" value="Prot_kinase_dom"/>
</dbReference>
<evidence type="ECO:0000256" key="6">
    <source>
        <dbReference type="ARBA" id="ARBA00022840"/>
    </source>
</evidence>
<reference evidence="14 15" key="1">
    <citation type="submission" date="2021-06" db="EMBL/GenBank/DDBJ databases">
        <title>Chromosome-level genome assembly of the red-tail catfish (Hemibagrus wyckioides).</title>
        <authorList>
            <person name="Shao F."/>
        </authorList>
    </citation>
    <scope>NUCLEOTIDE SEQUENCE [LARGE SCALE GENOMIC DNA]</scope>
    <source>
        <strain evidence="14">EC202008001</strain>
        <tissue evidence="14">Blood</tissue>
    </source>
</reference>
<dbReference type="InterPro" id="IPR033116">
    <property type="entry name" value="TRYPSIN_SER"/>
</dbReference>
<dbReference type="InterPro" id="IPR009003">
    <property type="entry name" value="Peptidase_S1_PA"/>
</dbReference>
<organism evidence="14 15">
    <name type="scientific">Hemibagrus wyckioides</name>
    <dbReference type="NCBI Taxonomy" id="337641"/>
    <lineage>
        <taxon>Eukaryota</taxon>
        <taxon>Metazoa</taxon>
        <taxon>Chordata</taxon>
        <taxon>Craniata</taxon>
        <taxon>Vertebrata</taxon>
        <taxon>Euteleostomi</taxon>
        <taxon>Actinopterygii</taxon>
        <taxon>Neopterygii</taxon>
        <taxon>Teleostei</taxon>
        <taxon>Ostariophysi</taxon>
        <taxon>Siluriformes</taxon>
        <taxon>Bagridae</taxon>
        <taxon>Hemibagrus</taxon>
    </lineage>
</organism>
<dbReference type="PROSITE" id="PS00134">
    <property type="entry name" value="TRYPSIN_HIS"/>
    <property type="match status" value="1"/>
</dbReference>
<evidence type="ECO:0000256" key="2">
    <source>
        <dbReference type="ARBA" id="ARBA00022729"/>
    </source>
</evidence>
<dbReference type="SUPFAM" id="SSF56112">
    <property type="entry name" value="Protein kinase-like (PK-like)"/>
    <property type="match status" value="1"/>
</dbReference>
<dbReference type="PROSITE" id="PS00108">
    <property type="entry name" value="PROTEIN_KINASE_ST"/>
    <property type="match status" value="1"/>
</dbReference>
<keyword evidence="4 10" id="KW-0378">Hydrolase</keyword>
<keyword evidence="5 10" id="KW-0720">Serine protease</keyword>
<proteinExistence type="predicted"/>
<evidence type="ECO:0000256" key="3">
    <source>
        <dbReference type="ARBA" id="ARBA00022741"/>
    </source>
</evidence>